<dbReference type="AlphaFoldDB" id="A0A2N0ZBC0"/>
<evidence type="ECO:0000313" key="3">
    <source>
        <dbReference type="Proteomes" id="UP000233343"/>
    </source>
</evidence>
<comment type="caution">
    <text evidence="2">The sequence shown here is derived from an EMBL/GenBank/DDBJ whole genome shotgun (WGS) entry which is preliminary data.</text>
</comment>
<proteinExistence type="predicted"/>
<dbReference type="InterPro" id="IPR041657">
    <property type="entry name" value="HTH_17"/>
</dbReference>
<gene>
    <name evidence="2" type="ORF">CWS20_22410</name>
</gene>
<feature type="domain" description="Helix-turn-helix" evidence="1">
    <location>
        <begin position="10"/>
        <end position="49"/>
    </location>
</feature>
<organism evidence="2 3">
    <name type="scientific">Cytobacillus horneckiae</name>
    <dbReference type="NCBI Taxonomy" id="549687"/>
    <lineage>
        <taxon>Bacteria</taxon>
        <taxon>Bacillati</taxon>
        <taxon>Bacillota</taxon>
        <taxon>Bacilli</taxon>
        <taxon>Bacillales</taxon>
        <taxon>Bacillaceae</taxon>
        <taxon>Cytobacillus</taxon>
    </lineage>
</organism>
<keyword evidence="3" id="KW-1185">Reference proteome</keyword>
<dbReference type="EMBL" id="PISD01000059">
    <property type="protein sequence ID" value="PKG26774.1"/>
    <property type="molecule type" value="Genomic_DNA"/>
</dbReference>
<dbReference type="GO" id="GO:0003677">
    <property type="term" value="F:DNA binding"/>
    <property type="evidence" value="ECO:0007669"/>
    <property type="project" value="UniProtKB-KW"/>
</dbReference>
<evidence type="ECO:0000313" key="2">
    <source>
        <dbReference type="EMBL" id="PKG26774.1"/>
    </source>
</evidence>
<dbReference type="Pfam" id="PF12728">
    <property type="entry name" value="HTH_17"/>
    <property type="match status" value="1"/>
</dbReference>
<name>A0A2N0ZBC0_9BACI</name>
<evidence type="ECO:0000259" key="1">
    <source>
        <dbReference type="Pfam" id="PF12728"/>
    </source>
</evidence>
<dbReference type="Proteomes" id="UP000233343">
    <property type="component" value="Unassembled WGS sequence"/>
</dbReference>
<keyword evidence="2" id="KW-0238">DNA-binding</keyword>
<protein>
    <submittedName>
        <fullName evidence="2">DNA-binding protein</fullName>
    </submittedName>
</protein>
<dbReference type="RefSeq" id="WP_066201481.1">
    <property type="nucleotide sequence ID" value="NZ_JARMMB010000009.1"/>
</dbReference>
<reference evidence="2 3" key="1">
    <citation type="journal article" date="2010" name="Int. J. Syst. Evol. Microbiol.">
        <title>Bacillus horneckiae sp. nov., isolated from a spacecraft-assembly clean room.</title>
        <authorList>
            <person name="Vaishampayan P."/>
            <person name="Probst A."/>
            <person name="Krishnamurthi S."/>
            <person name="Ghosh S."/>
            <person name="Osman S."/>
            <person name="McDowall A."/>
            <person name="Ruckmani A."/>
            <person name="Mayilraj S."/>
            <person name="Venkateswaran K."/>
        </authorList>
    </citation>
    <scope>NUCLEOTIDE SEQUENCE [LARGE SCALE GENOMIC DNA]</scope>
    <source>
        <strain evidence="3">1PO1SC</strain>
    </source>
</reference>
<sequence length="62" mass="7211">MDKDVIGTIEAAEILECSRQNIKRLVDNGKLVPLKELERDRIFLKQDILNRKTEMDLKKASK</sequence>
<accession>A0A2N0ZBC0</accession>